<name>A0A6S7JB99_PARCT</name>
<evidence type="ECO:0000313" key="1">
    <source>
        <dbReference type="EMBL" id="CAB4028037.1"/>
    </source>
</evidence>
<dbReference type="EMBL" id="CACRXK020015201">
    <property type="protein sequence ID" value="CAB4028037.1"/>
    <property type="molecule type" value="Genomic_DNA"/>
</dbReference>
<dbReference type="Proteomes" id="UP001152795">
    <property type="component" value="Unassembled WGS sequence"/>
</dbReference>
<comment type="caution">
    <text evidence="1">The sequence shown here is derived from an EMBL/GenBank/DDBJ whole genome shotgun (WGS) entry which is preliminary data.</text>
</comment>
<dbReference type="OrthoDB" id="5956362at2759"/>
<gene>
    <name evidence="1" type="ORF">PACLA_8A089632</name>
</gene>
<reference evidence="1" key="1">
    <citation type="submission" date="2020-04" db="EMBL/GenBank/DDBJ databases">
        <authorList>
            <person name="Alioto T."/>
            <person name="Alioto T."/>
            <person name="Gomez Garrido J."/>
        </authorList>
    </citation>
    <scope>NUCLEOTIDE SEQUENCE</scope>
    <source>
        <strain evidence="1">A484AB</strain>
    </source>
</reference>
<sequence length="252" mass="29025">LLESVVVCEETAVNQYNWAALLSEKAAKSSLTSAEQNDAEFRFENCLLHWNHQKQNDTNRCPMRTQIRNINFNLRTSRQSFPDESKPVSEEGLARAEKAIQYVEQYLLKTCSKRHKVTFDIARSDYCIRKAQMNGSLYTPELKKQYAKEAYLILENALETAKHLKFESEEKGIQNRLQNIDSLFHASKEENHCHSERAREPSRNEAVEHDASSMEDLLKSLVNVAMELNEDHEIKPEIEPSADRVMHEEGGA</sequence>
<evidence type="ECO:0000313" key="2">
    <source>
        <dbReference type="Proteomes" id="UP001152795"/>
    </source>
</evidence>
<protein>
    <submittedName>
        <fullName evidence="1">Uncharacterized protein</fullName>
    </submittedName>
</protein>
<dbReference type="AlphaFoldDB" id="A0A6S7JB99"/>
<proteinExistence type="predicted"/>
<organism evidence="1 2">
    <name type="scientific">Paramuricea clavata</name>
    <name type="common">Red gorgonian</name>
    <name type="synonym">Violescent sea-whip</name>
    <dbReference type="NCBI Taxonomy" id="317549"/>
    <lineage>
        <taxon>Eukaryota</taxon>
        <taxon>Metazoa</taxon>
        <taxon>Cnidaria</taxon>
        <taxon>Anthozoa</taxon>
        <taxon>Octocorallia</taxon>
        <taxon>Malacalcyonacea</taxon>
        <taxon>Plexauridae</taxon>
        <taxon>Paramuricea</taxon>
    </lineage>
</organism>
<keyword evidence="2" id="KW-1185">Reference proteome</keyword>
<accession>A0A6S7JB99</accession>
<feature type="non-terminal residue" evidence="1">
    <location>
        <position position="1"/>
    </location>
</feature>